<dbReference type="PANTHER" id="PTHR34191:SF20">
    <property type="entry name" value="LATE EMBRYOGENESIS ABUNDANT PROTEIN (LEA) FAMILY PROTEIN"/>
    <property type="match status" value="1"/>
</dbReference>
<dbReference type="PANTHER" id="PTHR34191">
    <property type="entry name" value="LATE EMBRYOGENESIS ABUNDANT PROTEIN (LEA) FAMILY PROTEIN"/>
    <property type="match status" value="1"/>
</dbReference>
<dbReference type="OMA" id="QWVESAK"/>
<feature type="region of interest" description="Disordered" evidence="1">
    <location>
        <begin position="74"/>
        <end position="93"/>
    </location>
</feature>
<feature type="compositionally biased region" description="Polar residues" evidence="1">
    <location>
        <begin position="81"/>
        <end position="93"/>
    </location>
</feature>
<dbReference type="EMBL" id="CM010724">
    <property type="protein sequence ID" value="RZC81230.1"/>
    <property type="molecule type" value="Genomic_DNA"/>
</dbReference>
<proteinExistence type="predicted"/>
<evidence type="ECO:0000256" key="1">
    <source>
        <dbReference type="SAM" id="MobiDB-lite"/>
    </source>
</evidence>
<organism evidence="2 3">
    <name type="scientific">Papaver somniferum</name>
    <name type="common">Opium poppy</name>
    <dbReference type="NCBI Taxonomy" id="3469"/>
    <lineage>
        <taxon>Eukaryota</taxon>
        <taxon>Viridiplantae</taxon>
        <taxon>Streptophyta</taxon>
        <taxon>Embryophyta</taxon>
        <taxon>Tracheophyta</taxon>
        <taxon>Spermatophyta</taxon>
        <taxon>Magnoliopsida</taxon>
        <taxon>Ranunculales</taxon>
        <taxon>Papaveraceae</taxon>
        <taxon>Papaveroideae</taxon>
        <taxon>Papaver</taxon>
    </lineage>
</organism>
<evidence type="ECO:0008006" key="4">
    <source>
        <dbReference type="Google" id="ProtNLM"/>
    </source>
</evidence>
<protein>
    <recommendedName>
        <fullName evidence="4">Late embryogenesis abundant protein 1-like</fullName>
    </recommendedName>
</protein>
<name>A0A4Y7L9B4_PAPSO</name>
<dbReference type="Gramene" id="RZC81230">
    <property type="protein sequence ID" value="RZC81230"/>
    <property type="gene ID" value="C5167_043798"/>
</dbReference>
<dbReference type="InterPro" id="IPR039624">
    <property type="entry name" value="LEA1/2/D7/KIN2"/>
</dbReference>
<keyword evidence="3" id="KW-1185">Reference proteome</keyword>
<gene>
    <name evidence="2" type="ORF">C5167_043798</name>
</gene>
<feature type="region of interest" description="Disordered" evidence="1">
    <location>
        <begin position="1"/>
        <end position="61"/>
    </location>
</feature>
<dbReference type="OrthoDB" id="1894923at2759"/>
<accession>A0A4Y7L9B4</accession>
<dbReference type="AlphaFoldDB" id="A0A4Y7L9B4"/>
<dbReference type="Proteomes" id="UP000316621">
    <property type="component" value="Chromosome 10"/>
</dbReference>
<sequence>MSSQNFNAGQAKGHAQAKTQEWVESAKDTAQSARDKTADAAIATSDSCQQKKEEASGFLQQTGEQVMNMAHGAMEGVKNTLGVNDNTSHSHNK</sequence>
<dbReference type="STRING" id="3469.A0A4Y7L9B4"/>
<evidence type="ECO:0000313" key="2">
    <source>
        <dbReference type="EMBL" id="RZC81230.1"/>
    </source>
</evidence>
<reference evidence="2 3" key="1">
    <citation type="journal article" date="2018" name="Science">
        <title>The opium poppy genome and morphinan production.</title>
        <authorList>
            <person name="Guo L."/>
            <person name="Winzer T."/>
            <person name="Yang X."/>
            <person name="Li Y."/>
            <person name="Ning Z."/>
            <person name="He Z."/>
            <person name="Teodor R."/>
            <person name="Lu Y."/>
            <person name="Bowser T.A."/>
            <person name="Graham I.A."/>
            <person name="Ye K."/>
        </authorList>
    </citation>
    <scope>NUCLEOTIDE SEQUENCE [LARGE SCALE GENOMIC DNA]</scope>
    <source>
        <strain evidence="3">cv. HN1</strain>
        <tissue evidence="2">Leaves</tissue>
    </source>
</reference>
<evidence type="ECO:0000313" key="3">
    <source>
        <dbReference type="Proteomes" id="UP000316621"/>
    </source>
</evidence>